<dbReference type="AlphaFoldDB" id="A0A1B2EXM7"/>
<proteinExistence type="predicted"/>
<evidence type="ECO:0000313" key="1">
    <source>
        <dbReference type="EMBL" id="ANY84740.1"/>
    </source>
</evidence>
<reference evidence="1" key="1">
    <citation type="submission" date="2016-07" db="EMBL/GenBank/DDBJ databases">
        <title>Microvirga ossetica sp. nov. a new species of rhizobia isolated from root nodules of the legume species Vicia alpestris Steven originated from North Ossetia region in the Caucasus.</title>
        <authorList>
            <person name="Safronova V.I."/>
            <person name="Kuznetsova I.G."/>
            <person name="Sazanova A.L."/>
            <person name="Belimov A."/>
            <person name="Andronov E."/>
            <person name="Osledkin Y.S."/>
            <person name="Onishchuk O.P."/>
            <person name="Kurchak O.N."/>
            <person name="Shaposhnikov A.I."/>
            <person name="Willems A."/>
            <person name="Tikhonovich I.A."/>
        </authorList>
    </citation>
    <scope>NUCLEOTIDE SEQUENCE [LARGE SCALE GENOMIC DNA]</scope>
    <source>
        <strain evidence="1">V5/3M</strain>
        <plasmid evidence="1">unnamed2</plasmid>
    </source>
</reference>
<protein>
    <submittedName>
        <fullName evidence="1">Uncharacterized protein</fullName>
    </submittedName>
</protein>
<keyword evidence="1" id="KW-0614">Plasmid</keyword>
<name>A0A1B2EXM7_9HYPH</name>
<organism evidence="1">
    <name type="scientific">Microvirga ossetica</name>
    <dbReference type="NCBI Taxonomy" id="1882682"/>
    <lineage>
        <taxon>Bacteria</taxon>
        <taxon>Pseudomonadati</taxon>
        <taxon>Pseudomonadota</taxon>
        <taxon>Alphaproteobacteria</taxon>
        <taxon>Hyphomicrobiales</taxon>
        <taxon>Methylobacteriaceae</taxon>
        <taxon>Microvirga</taxon>
    </lineage>
</organism>
<geneLocation type="plasmid" evidence="1">
    <name>unnamed2</name>
</geneLocation>
<sequence length="104" mass="11189">MLLCGMVVVPARAMVMAMMMVATIVLLLSVTVMIVSARRMVVVIMAMGGMSMRGWSRLLSLHTAGSVAKLGHALLDLGDFGLRLVECQRQRLICDGQGNPGDTR</sequence>
<dbReference type="KEGG" id="moc:BB934_42095"/>
<gene>
    <name evidence="1" type="ORF">BB934_42095</name>
</gene>
<accession>A0A1B2EXM7</accession>
<dbReference type="EMBL" id="CP016619">
    <property type="protein sequence ID" value="ANY84740.1"/>
    <property type="molecule type" value="Genomic_DNA"/>
</dbReference>